<protein>
    <submittedName>
        <fullName evidence="6">Similar to Dual specificity protein phosphatase PPS1 acc. no. P38148</fullName>
    </submittedName>
</protein>
<dbReference type="PROSITE" id="PS50056">
    <property type="entry name" value="TYR_PHOSPHATASE_2"/>
    <property type="match status" value="1"/>
</dbReference>
<organism evidence="6 7">
    <name type="scientific">Pyronema omphalodes (strain CBS 100304)</name>
    <name type="common">Pyronema confluens</name>
    <dbReference type="NCBI Taxonomy" id="1076935"/>
    <lineage>
        <taxon>Eukaryota</taxon>
        <taxon>Fungi</taxon>
        <taxon>Dikarya</taxon>
        <taxon>Ascomycota</taxon>
        <taxon>Pezizomycotina</taxon>
        <taxon>Pezizomycetes</taxon>
        <taxon>Pezizales</taxon>
        <taxon>Pyronemataceae</taxon>
        <taxon>Pyronema</taxon>
    </lineage>
</organism>
<dbReference type="Gene3D" id="3.90.190.10">
    <property type="entry name" value="Protein tyrosine phosphatase superfamily"/>
    <property type="match status" value="2"/>
</dbReference>
<evidence type="ECO:0000313" key="7">
    <source>
        <dbReference type="Proteomes" id="UP000018144"/>
    </source>
</evidence>
<evidence type="ECO:0000259" key="4">
    <source>
        <dbReference type="PROSITE" id="PS50054"/>
    </source>
</evidence>
<dbReference type="PROSITE" id="PS00383">
    <property type="entry name" value="TYR_PHOSPHATASE_1"/>
    <property type="match status" value="1"/>
</dbReference>
<dbReference type="GO" id="GO:0005634">
    <property type="term" value="C:nucleus"/>
    <property type="evidence" value="ECO:0007669"/>
    <property type="project" value="GOC"/>
</dbReference>
<evidence type="ECO:0000256" key="3">
    <source>
        <dbReference type="SAM" id="MobiDB-lite"/>
    </source>
</evidence>
<gene>
    <name evidence="6" type="ORF">PCON_01170</name>
</gene>
<dbReference type="Pfam" id="PF00782">
    <property type="entry name" value="DSPc"/>
    <property type="match status" value="1"/>
</dbReference>
<feature type="domain" description="Tyrosine specific protein phosphatases" evidence="5">
    <location>
        <begin position="593"/>
        <end position="661"/>
    </location>
</feature>
<dbReference type="InterPro" id="IPR003595">
    <property type="entry name" value="Tyr_Pase_cat"/>
</dbReference>
<dbReference type="PANTHER" id="PTHR47550:SF1">
    <property type="entry name" value="DUAL SPECIFICITY PROTEIN PHOSPHATASE PPS1"/>
    <property type="match status" value="1"/>
</dbReference>
<evidence type="ECO:0000313" key="6">
    <source>
        <dbReference type="EMBL" id="CCX33460.1"/>
    </source>
</evidence>
<dbReference type="GO" id="GO:0033260">
    <property type="term" value="P:nuclear DNA replication"/>
    <property type="evidence" value="ECO:0007669"/>
    <property type="project" value="TreeGrafter"/>
</dbReference>
<dbReference type="STRING" id="1076935.U4LU78"/>
<dbReference type="InterPro" id="IPR020422">
    <property type="entry name" value="TYR_PHOSPHATASE_DUAL_dom"/>
</dbReference>
<dbReference type="eggNOG" id="KOG1716">
    <property type="taxonomic scope" value="Eukaryota"/>
</dbReference>
<evidence type="ECO:0000259" key="5">
    <source>
        <dbReference type="PROSITE" id="PS50056"/>
    </source>
</evidence>
<reference evidence="6 7" key="1">
    <citation type="journal article" date="2013" name="PLoS Genet.">
        <title>The genome and development-dependent transcriptomes of Pyronema confluens: a window into fungal evolution.</title>
        <authorList>
            <person name="Traeger S."/>
            <person name="Altegoer F."/>
            <person name="Freitag M."/>
            <person name="Gabaldon T."/>
            <person name="Kempken F."/>
            <person name="Kumar A."/>
            <person name="Marcet-Houben M."/>
            <person name="Poggeler S."/>
            <person name="Stajich J.E."/>
            <person name="Nowrousian M."/>
        </authorList>
    </citation>
    <scope>NUCLEOTIDE SEQUENCE [LARGE SCALE GENOMIC DNA]</scope>
    <source>
        <strain evidence="7">CBS 100304</strain>
        <tissue evidence="6">Vegetative mycelium</tissue>
    </source>
</reference>
<dbReference type="PROSITE" id="PS50054">
    <property type="entry name" value="TYR_PHOSPHATASE_DUAL"/>
    <property type="match status" value="1"/>
</dbReference>
<dbReference type="InterPro" id="IPR053239">
    <property type="entry name" value="Dual_spec_PTase"/>
</dbReference>
<dbReference type="InterPro" id="IPR000387">
    <property type="entry name" value="Tyr_Pase_dom"/>
</dbReference>
<evidence type="ECO:0000256" key="1">
    <source>
        <dbReference type="ARBA" id="ARBA00022801"/>
    </source>
</evidence>
<dbReference type="SMART" id="SM00404">
    <property type="entry name" value="PTPc_motif"/>
    <property type="match status" value="1"/>
</dbReference>
<accession>U4LU78</accession>
<dbReference type="SMART" id="SM00195">
    <property type="entry name" value="DSPc"/>
    <property type="match status" value="1"/>
</dbReference>
<evidence type="ECO:0000256" key="2">
    <source>
        <dbReference type="ARBA" id="ARBA00022912"/>
    </source>
</evidence>
<keyword evidence="7" id="KW-1185">Reference proteome</keyword>
<dbReference type="InterPro" id="IPR000340">
    <property type="entry name" value="Dual-sp_phosphatase_cat-dom"/>
</dbReference>
<feature type="domain" description="Tyrosine-protein phosphatase" evidence="4">
    <location>
        <begin position="525"/>
        <end position="674"/>
    </location>
</feature>
<name>U4LU78_PYROM</name>
<dbReference type="InterPro" id="IPR029021">
    <property type="entry name" value="Prot-tyrosine_phosphatase-like"/>
</dbReference>
<dbReference type="FunFam" id="3.90.190.10:FF:000110">
    <property type="entry name" value="PPS1p Protein phosphatase"/>
    <property type="match status" value="1"/>
</dbReference>
<dbReference type="GO" id="GO:0008138">
    <property type="term" value="F:protein tyrosine/serine/threonine phosphatase activity"/>
    <property type="evidence" value="ECO:0007669"/>
    <property type="project" value="TreeGrafter"/>
</dbReference>
<dbReference type="InterPro" id="IPR016130">
    <property type="entry name" value="Tyr_Pase_AS"/>
</dbReference>
<dbReference type="AlphaFoldDB" id="U4LU78"/>
<dbReference type="Proteomes" id="UP000018144">
    <property type="component" value="Unassembled WGS sequence"/>
</dbReference>
<dbReference type="PANTHER" id="PTHR47550">
    <property type="entry name" value="DUAL SPECIFICITY PROTEIN PHOSPHATASE PPS1"/>
    <property type="match status" value="1"/>
</dbReference>
<keyword evidence="1" id="KW-0378">Hydrolase</keyword>
<feature type="region of interest" description="Disordered" evidence="3">
    <location>
        <begin position="1"/>
        <end position="41"/>
    </location>
</feature>
<dbReference type="EMBL" id="HF936097">
    <property type="protein sequence ID" value="CCX33460.1"/>
    <property type="molecule type" value="Genomic_DNA"/>
</dbReference>
<dbReference type="OMA" id="NKPYSRQ"/>
<dbReference type="OrthoDB" id="273181at2759"/>
<sequence>MATALLSRSPTPPPSLTLHGSKAVSTMPSPALPTPGQDAERSIPIQIPNKHMCQPNPGGIKFTDPVTPPASPPNDAVSVEVKHEMTSLLFPPENYDSVCDSPPIFSIRAAALSAAVDHTAKQPLPDIEQIFPWAHGLHPDNAMQLSFFCARKKSARRTPTCYRGICIVKVGRDPMKSRLKGAIFPEEILPANPQVAGFLCVDPRDGFGVRNFHIQVGKFTGLSDIVVYGDDETDKIEVLRIAKRISLAQRHYRMQAQVAGALDFPRYSTFVLESTFSEVETLFPDMVTVGSKGNLTMNVVEFCHWERMEMCKMSEASEISNNVWIGSTADLRRQFDRREDRWGVQIESSDLAQMPLPEHLQDLLQDVDRSTAPVFIEFPGSGTISPTNWSRHDVDGIIDTCRWIYAVANGQFTEEESHDADGDHRMTPTKRVPRKILIHCADGYTETSLLALAYVMFSECLPVHDAWIKLHTEKKRNFFAYDKDLAFLRYIESTLLDAAARNRDQCFERQRIATPEWVFKMDGSLPSRVLPYMYLGNLLHANNCGLLQALGIKRVLSIGEEVVWSDEEREAFGRDKVMMVRDLQDNGCDPLEYQFRSCLEFIDEGHKLNEPILVHCKVGVSRSATICIAEVMRSERLSLPRAYCFVRARRLNVIIQPHLRFMYELLKFEETLALKAGKQPKRELEWLHVAREVAAMNRPYTRT</sequence>
<proteinExistence type="predicted"/>
<dbReference type="SUPFAM" id="SSF52799">
    <property type="entry name" value="(Phosphotyrosine protein) phosphatases II"/>
    <property type="match status" value="2"/>
</dbReference>
<keyword evidence="2" id="KW-0904">Protein phosphatase</keyword>